<dbReference type="EC" id="2.3.1.266" evidence="6"/>
<keyword evidence="7" id="KW-1185">Reference proteome</keyword>
<dbReference type="AlphaFoldDB" id="A0A9E9LWS2"/>
<name>A0A9E9LWS2_9BURK</name>
<dbReference type="RefSeq" id="WP_269309287.1">
    <property type="nucleotide sequence ID" value="NZ_CP098242.1"/>
</dbReference>
<dbReference type="GO" id="GO:0008999">
    <property type="term" value="F:protein-N-terminal-alanine acetyltransferase activity"/>
    <property type="evidence" value="ECO:0007669"/>
    <property type="project" value="UniProtKB-EC"/>
</dbReference>
<gene>
    <name evidence="6" type="primary">rimI</name>
    <name evidence="6" type="ORF">NB640_01015</name>
</gene>
<dbReference type="Pfam" id="PF00583">
    <property type="entry name" value="Acetyltransf_1"/>
    <property type="match status" value="1"/>
</dbReference>
<feature type="domain" description="N-acetyltransferase" evidence="5">
    <location>
        <begin position="24"/>
        <end position="171"/>
    </location>
</feature>
<sequence length="171" mass="19597">MLRKHAIDTYEETAGMMPGADIPMIFRQMHIDDAFEIHAIETRIFPFPWSEAGFANSVAWGYNCQVMCEEANGRIAGYFILMTSIDEAHLLTIGLKASMHGMGYGRMLLDRALQTAREHGMVSMLLEVRPSNTGPQEMYKKYGFREIGIRKNYYLDVDNTREDAIVMRMML</sequence>
<proteinExistence type="inferred from homology"/>
<dbReference type="Gene3D" id="3.40.630.30">
    <property type="match status" value="1"/>
</dbReference>
<dbReference type="PROSITE" id="PS51186">
    <property type="entry name" value="GNAT"/>
    <property type="match status" value="1"/>
</dbReference>
<dbReference type="KEGG" id="ovb:NB640_01015"/>
<evidence type="ECO:0000313" key="6">
    <source>
        <dbReference type="EMBL" id="WAW10279.1"/>
    </source>
</evidence>
<keyword evidence="3 6" id="KW-0808">Transferase</keyword>
<evidence type="ECO:0000256" key="2">
    <source>
        <dbReference type="ARBA" id="ARBA00022490"/>
    </source>
</evidence>
<dbReference type="PANTHER" id="PTHR43420">
    <property type="entry name" value="ACETYLTRANSFERASE"/>
    <property type="match status" value="1"/>
</dbReference>
<keyword evidence="6" id="KW-0687">Ribonucleoprotein</keyword>
<dbReference type="GO" id="GO:0005840">
    <property type="term" value="C:ribosome"/>
    <property type="evidence" value="ECO:0007669"/>
    <property type="project" value="UniProtKB-KW"/>
</dbReference>
<dbReference type="InterPro" id="IPR016181">
    <property type="entry name" value="Acyl_CoA_acyltransferase"/>
</dbReference>
<dbReference type="Proteomes" id="UP001156215">
    <property type="component" value="Chromosome"/>
</dbReference>
<evidence type="ECO:0000313" key="7">
    <source>
        <dbReference type="Proteomes" id="UP001156215"/>
    </source>
</evidence>
<organism evidence="6 7">
    <name type="scientific">Oxalobacter vibrioformis</name>
    <dbReference type="NCBI Taxonomy" id="933080"/>
    <lineage>
        <taxon>Bacteria</taxon>
        <taxon>Pseudomonadati</taxon>
        <taxon>Pseudomonadota</taxon>
        <taxon>Betaproteobacteria</taxon>
        <taxon>Burkholderiales</taxon>
        <taxon>Oxalobacteraceae</taxon>
        <taxon>Oxalobacter</taxon>
    </lineage>
</organism>
<dbReference type="NCBIfam" id="TIGR01575">
    <property type="entry name" value="rimI"/>
    <property type="match status" value="1"/>
</dbReference>
<evidence type="ECO:0000256" key="1">
    <source>
        <dbReference type="ARBA" id="ARBA00005395"/>
    </source>
</evidence>
<reference evidence="6" key="1">
    <citation type="journal article" date="2022" name="Front. Microbiol.">
        <title>New perspectives on an old grouping: The genomic and phenotypic variability of Oxalobacter formigenes and the implications for calcium oxalate stone prevention.</title>
        <authorList>
            <person name="Chmiel J.A."/>
            <person name="Carr C."/>
            <person name="Stuivenberg G.A."/>
            <person name="Venema R."/>
            <person name="Chanyi R.M."/>
            <person name="Al K.F."/>
            <person name="Giguere D."/>
            <person name="Say H."/>
            <person name="Akouris P.P."/>
            <person name="Dominguez Romero S.A."/>
            <person name="Kwong A."/>
            <person name="Tai V."/>
            <person name="Koval S.F."/>
            <person name="Razvi H."/>
            <person name="Bjazevic J."/>
            <person name="Burton J.P."/>
        </authorList>
    </citation>
    <scope>NUCLEOTIDE SEQUENCE</scope>
    <source>
        <strain evidence="6">WoOx3</strain>
    </source>
</reference>
<accession>A0A9E9LWS2</accession>
<evidence type="ECO:0000259" key="5">
    <source>
        <dbReference type="PROSITE" id="PS51186"/>
    </source>
</evidence>
<keyword evidence="6" id="KW-0689">Ribosomal protein</keyword>
<dbReference type="EMBL" id="CP098242">
    <property type="protein sequence ID" value="WAW10279.1"/>
    <property type="molecule type" value="Genomic_DNA"/>
</dbReference>
<dbReference type="SUPFAM" id="SSF55729">
    <property type="entry name" value="Acyl-CoA N-acyltransferases (Nat)"/>
    <property type="match status" value="1"/>
</dbReference>
<comment type="similarity">
    <text evidence="1">Belongs to the acetyltransferase family. RimI subfamily.</text>
</comment>
<dbReference type="InterPro" id="IPR006464">
    <property type="entry name" value="AcTrfase_RimI/Ard1"/>
</dbReference>
<dbReference type="PANTHER" id="PTHR43420:SF44">
    <property type="entry name" value="ACETYLTRANSFERASE YPEA"/>
    <property type="match status" value="1"/>
</dbReference>
<dbReference type="InterPro" id="IPR000182">
    <property type="entry name" value="GNAT_dom"/>
</dbReference>
<evidence type="ECO:0000256" key="3">
    <source>
        <dbReference type="ARBA" id="ARBA00022679"/>
    </source>
</evidence>
<dbReference type="InterPro" id="IPR050680">
    <property type="entry name" value="YpeA/RimI_acetyltransf"/>
</dbReference>
<dbReference type="CDD" id="cd04301">
    <property type="entry name" value="NAT_SF"/>
    <property type="match status" value="1"/>
</dbReference>
<evidence type="ECO:0000256" key="4">
    <source>
        <dbReference type="ARBA" id="ARBA00023315"/>
    </source>
</evidence>
<keyword evidence="4 6" id="KW-0012">Acyltransferase</keyword>
<keyword evidence="2" id="KW-0963">Cytoplasm</keyword>
<protein>
    <submittedName>
        <fullName evidence="6">Ribosomal protein S18-alanine N-acetyltransferase</fullName>
        <ecNumber evidence="6">2.3.1.266</ecNumber>
    </submittedName>
</protein>